<name>A0AA97NZL4_PYRO3</name>
<accession>A0AA97NZL4</accession>
<feature type="region of interest" description="Disordered" evidence="1">
    <location>
        <begin position="79"/>
        <end position="105"/>
    </location>
</feature>
<proteinExistence type="predicted"/>
<feature type="compositionally biased region" description="Basic and acidic residues" evidence="1">
    <location>
        <begin position="79"/>
        <end position="89"/>
    </location>
</feature>
<organism evidence="2">
    <name type="scientific">Pyricularia oryzae (strain Y34)</name>
    <name type="common">Rice blast fungus</name>
    <name type="synonym">Magnaporthe oryzae</name>
    <dbReference type="NCBI Taxonomy" id="1143189"/>
    <lineage>
        <taxon>Eukaryota</taxon>
        <taxon>Fungi</taxon>
        <taxon>Dikarya</taxon>
        <taxon>Ascomycota</taxon>
        <taxon>Pezizomycotina</taxon>
        <taxon>Sordariomycetes</taxon>
        <taxon>Sordariomycetidae</taxon>
        <taxon>Magnaporthales</taxon>
        <taxon>Pyriculariaceae</taxon>
        <taxon>Pyricularia</taxon>
    </lineage>
</organism>
<gene>
    <name evidence="2" type="ORF">OOU_Y34scaffold00511g30</name>
</gene>
<feature type="compositionally biased region" description="Basic and acidic residues" evidence="1">
    <location>
        <begin position="31"/>
        <end position="43"/>
    </location>
</feature>
<sequence>MPTNEPNLQHEAAEQNLGRNTNYKLQLDQAAKDALKSPSELKKSPSAPANPVVEKADASSSVPKNKVAQYIPAVSKLLGGEKEVKKPDPAPEQIPGPPERPTHDIQIEEFVRDQHRSRTEDLENAKVQ</sequence>
<protein>
    <submittedName>
        <fullName evidence="2">Uncharacterized protein</fullName>
    </submittedName>
</protein>
<dbReference type="AlphaFoldDB" id="A0AA97NZL4"/>
<dbReference type="Proteomes" id="UP000011086">
    <property type="component" value="Unassembled WGS sequence"/>
</dbReference>
<reference evidence="2" key="1">
    <citation type="journal article" date="2012" name="PLoS Genet.">
        <title>Comparative analysis of the genomes of two field isolates of the rice blast fungus Magnaporthe oryzae.</title>
        <authorList>
            <person name="Xue M."/>
            <person name="Yang J."/>
            <person name="Li Z."/>
            <person name="Hu S."/>
            <person name="Yao N."/>
            <person name="Dean R.A."/>
            <person name="Zhao W."/>
            <person name="Shen M."/>
            <person name="Zhang H."/>
            <person name="Li C."/>
            <person name="Liu L."/>
            <person name="Cao L."/>
            <person name="Xu X."/>
            <person name="Xing Y."/>
            <person name="Hsiang T."/>
            <person name="Zhang Z."/>
            <person name="Xu J.R."/>
            <person name="Peng Y.L."/>
        </authorList>
    </citation>
    <scope>NUCLEOTIDE SEQUENCE</scope>
    <source>
        <strain evidence="2">Y34</strain>
    </source>
</reference>
<feature type="compositionally biased region" description="Pro residues" evidence="1">
    <location>
        <begin position="90"/>
        <end position="99"/>
    </location>
</feature>
<feature type="region of interest" description="Disordered" evidence="1">
    <location>
        <begin position="31"/>
        <end position="65"/>
    </location>
</feature>
<evidence type="ECO:0000256" key="1">
    <source>
        <dbReference type="SAM" id="MobiDB-lite"/>
    </source>
</evidence>
<dbReference type="EMBL" id="JH793827">
    <property type="protein sequence ID" value="ELQ39240.1"/>
    <property type="molecule type" value="Genomic_DNA"/>
</dbReference>
<evidence type="ECO:0000313" key="2">
    <source>
        <dbReference type="EMBL" id="ELQ39240.1"/>
    </source>
</evidence>